<evidence type="ECO:0000313" key="5">
    <source>
        <dbReference type="Proteomes" id="UP000597761"/>
    </source>
</evidence>
<keyword evidence="5" id="KW-1185">Reference proteome</keyword>
<protein>
    <recommendedName>
        <fullName evidence="3">Methylated-DNA-[protein]-cysteine S-methyltransferase DNA binding domain-containing protein</fullName>
    </recommendedName>
</protein>
<dbReference type="CDD" id="cd06445">
    <property type="entry name" value="ATase"/>
    <property type="match status" value="1"/>
</dbReference>
<dbReference type="InterPro" id="IPR036388">
    <property type="entry name" value="WH-like_DNA-bd_sf"/>
</dbReference>
<organism evidence="4 5">
    <name type="scientific">Tersicoccus solisilvae</name>
    <dbReference type="NCBI Taxonomy" id="1882339"/>
    <lineage>
        <taxon>Bacteria</taxon>
        <taxon>Bacillati</taxon>
        <taxon>Actinomycetota</taxon>
        <taxon>Actinomycetes</taxon>
        <taxon>Micrococcales</taxon>
        <taxon>Micrococcaceae</taxon>
        <taxon>Tersicoccus</taxon>
    </lineage>
</organism>
<reference evidence="5" key="1">
    <citation type="journal article" date="2019" name="Int. J. Syst. Evol. Microbiol.">
        <title>The Global Catalogue of Microorganisms (GCM) 10K type strain sequencing project: providing services to taxonomists for standard genome sequencing and annotation.</title>
        <authorList>
            <consortium name="The Broad Institute Genomics Platform"/>
            <consortium name="The Broad Institute Genome Sequencing Center for Infectious Disease"/>
            <person name="Wu L."/>
            <person name="Ma J."/>
        </authorList>
    </citation>
    <scope>NUCLEOTIDE SEQUENCE [LARGE SCALE GENOMIC DNA]</scope>
    <source>
        <strain evidence="5">CGMCC 1.15480</strain>
    </source>
</reference>
<dbReference type="InterPro" id="IPR052520">
    <property type="entry name" value="ATL_DNA_repair"/>
</dbReference>
<dbReference type="RefSeq" id="WP_188667566.1">
    <property type="nucleotide sequence ID" value="NZ_BMJI01000005.1"/>
</dbReference>
<dbReference type="InterPro" id="IPR014048">
    <property type="entry name" value="MethylDNA_cys_MeTrfase_DNA-bd"/>
</dbReference>
<dbReference type="EMBL" id="BMJI01000005">
    <property type="protein sequence ID" value="GGC87910.1"/>
    <property type="molecule type" value="Genomic_DNA"/>
</dbReference>
<feature type="compositionally biased region" description="Basic and acidic residues" evidence="2">
    <location>
        <begin position="84"/>
        <end position="99"/>
    </location>
</feature>
<evidence type="ECO:0000313" key="4">
    <source>
        <dbReference type="EMBL" id="GGC87910.1"/>
    </source>
</evidence>
<dbReference type="Pfam" id="PF01035">
    <property type="entry name" value="DNA_binding_1"/>
    <property type="match status" value="1"/>
</dbReference>
<dbReference type="Gene3D" id="1.10.10.10">
    <property type="entry name" value="Winged helix-like DNA-binding domain superfamily/Winged helix DNA-binding domain"/>
    <property type="match status" value="1"/>
</dbReference>
<dbReference type="Proteomes" id="UP000597761">
    <property type="component" value="Unassembled WGS sequence"/>
</dbReference>
<name>A0ABQ1NZT8_9MICC</name>
<keyword evidence="1" id="KW-0227">DNA damage</keyword>
<dbReference type="InterPro" id="IPR036217">
    <property type="entry name" value="MethylDNA_cys_MeTrfase_DNAb"/>
</dbReference>
<evidence type="ECO:0000256" key="2">
    <source>
        <dbReference type="SAM" id="MobiDB-lite"/>
    </source>
</evidence>
<dbReference type="SUPFAM" id="SSF46767">
    <property type="entry name" value="Methylated DNA-protein cysteine methyltransferase, C-terminal domain"/>
    <property type="match status" value="1"/>
</dbReference>
<feature type="region of interest" description="Disordered" evidence="2">
    <location>
        <begin position="121"/>
        <end position="143"/>
    </location>
</feature>
<gene>
    <name evidence="4" type="ORF">GCM10011512_13560</name>
</gene>
<dbReference type="PANTHER" id="PTHR42942">
    <property type="entry name" value="6-O-METHYLGUANINE DNA METHYLTRANSFERASE"/>
    <property type="match status" value="1"/>
</dbReference>
<evidence type="ECO:0000259" key="3">
    <source>
        <dbReference type="Pfam" id="PF01035"/>
    </source>
</evidence>
<evidence type="ECO:0000256" key="1">
    <source>
        <dbReference type="ARBA" id="ARBA00022763"/>
    </source>
</evidence>
<comment type="caution">
    <text evidence="4">The sequence shown here is derived from an EMBL/GenBank/DDBJ whole genome shotgun (WGS) entry which is preliminary data.</text>
</comment>
<feature type="region of interest" description="Disordered" evidence="2">
    <location>
        <begin position="74"/>
        <end position="99"/>
    </location>
</feature>
<sequence>MRDGYESAVLRVAAAIPPGRVLSYGDIADLLEDMGPRTVGRVMSRHGADVPWWRVLRADGTVFGPLQTRAAAEYAREGTPLVPARDDDPPRVPRVRMREARWRPTPDELARLDAALAAAGWWDEDRPGEPGPVLSVADDEMEA</sequence>
<feature type="domain" description="Methylated-DNA-[protein]-cysteine S-methyltransferase DNA binding" evidence="3">
    <location>
        <begin position="6"/>
        <end position="65"/>
    </location>
</feature>
<proteinExistence type="predicted"/>
<dbReference type="PANTHER" id="PTHR42942:SF1">
    <property type="entry name" value="ALKYLTRANSFERASE-LIKE PROTEIN 1"/>
    <property type="match status" value="1"/>
</dbReference>
<accession>A0ABQ1NZT8</accession>